<feature type="domain" description="Helicase C-terminal" evidence="7">
    <location>
        <begin position="633"/>
        <end position="789"/>
    </location>
</feature>
<reference evidence="8 9" key="1">
    <citation type="submission" date="2022-01" db="EMBL/GenBank/DDBJ databases">
        <authorList>
            <person name="Huang Y."/>
        </authorList>
    </citation>
    <scope>NUCLEOTIDE SEQUENCE [LARGE SCALE GENOMIC DNA]</scope>
    <source>
        <strain evidence="8 9">HY366</strain>
    </source>
</reference>
<dbReference type="InterPro" id="IPR011545">
    <property type="entry name" value="DEAD/DEAH_box_helicase_dom"/>
</dbReference>
<evidence type="ECO:0000259" key="7">
    <source>
        <dbReference type="PROSITE" id="PS51194"/>
    </source>
</evidence>
<keyword evidence="4" id="KW-0067">ATP-binding</keyword>
<dbReference type="PROSITE" id="PS51194">
    <property type="entry name" value="HELICASE_CTER"/>
    <property type="match status" value="1"/>
</dbReference>
<dbReference type="SMART" id="SM00490">
    <property type="entry name" value="HELICc"/>
    <property type="match status" value="1"/>
</dbReference>
<dbReference type="SUPFAM" id="SSF52540">
    <property type="entry name" value="P-loop containing nucleoside triphosphate hydrolases"/>
    <property type="match status" value="1"/>
</dbReference>
<gene>
    <name evidence="8" type="ORF">L5G33_15770</name>
</gene>
<dbReference type="InterPro" id="IPR027417">
    <property type="entry name" value="P-loop_NTPase"/>
</dbReference>
<evidence type="ECO:0000256" key="2">
    <source>
        <dbReference type="ARBA" id="ARBA00022801"/>
    </source>
</evidence>
<dbReference type="Pfam" id="PF00271">
    <property type="entry name" value="Helicase_C"/>
    <property type="match status" value="1"/>
</dbReference>
<dbReference type="RefSeq" id="WP_236999129.1">
    <property type="nucleotide sequence ID" value="NZ_JAKKOR010000011.1"/>
</dbReference>
<sequence>MDRALRPEFVAEALGEHAEEILLPTVEQLIELIAAVEVGAFAGMDDTDEQLLETAWYLHGVASASLAAELYTAARQQRAFAVSAHIFDLALNTSNLGLMDRLNYAFAAQVGYRRADLDPNATAIWRRVDADLDDSPPQGPNAGEAQSVPTRETSDDGADRSGEDTEPDTEAITSGIGLPRGSAFSLMALRAGIAFLGLDIGRISELLTTWRANVENVREIMGTDSLVPTMFGPAEQVVLAIEDLVDYLRYGQGTRLETARAALQSVVDLSAGEGDADSRWVAAHLLTIADGLEDSSIWSVLPPDSPPELAQAFTIGTPPVLTLWPPQRELLRRTELNPLDPATTRLLLSVPTSAGKTLLAQIIMCHHLATASGDVCYVSPLRSLGREMRQALSSRLRILHKSLGDDLPDFGSMNLNDLLAFFSETTSAASVEIMTPERLSHLLRRDPDGVLGRFTMFVIDEAHLVAEPHRGFLLESILSVLGTSDARLVLLSAVMGNAQQVASWLDDSSPNTLFSSDWRGPRRLHSVLNSEIVWDSARELKTRSVVYPVRKEFDVIGKLRIKPAEAATKILWTDRERPLGVRQLEYPAGRGKPRVGKSTAFYKICAKTACAFLPAGSLLMIVTRRDFARNAATVMAAGLPISNRTGKLIGFLVERLGVEHPLIECVRYGIGYHHAGLPVDVLDALEQAIRSENLLALVATSTLTDGVNLPVRTVLIAETSYPTQDKSQHYDAARLLNAVGRAGRAGRETEGWIILALQQESKASDFDKLRPAVDDLLIESTLTSDEALETLEEAEALLASSADELFTLADSAAASFASFVWFVLSAHQRLEELATSNNIIASVKRLLAFDQMSPELAARWIAFAQRITGIYEHTPADSRHRWAIAGTSLGSARELERLAMRVADLVATTYSDPTDDGRARVLTLREALNVLDEVAVFDTLLALPESGKVWTFKKTPAKRETLEIEVAPFLQGWLEGLDTPSLAAATQPMVSDAAWRLEQTVDAISGAIEHFFSWTIGVLVEQANGILSEADAPIRLPEDLPLMIRYGVDTPQAVAILSRGVRSRRLAHAVGRKAAGMGLQLDETITWLRMLHISGWVDEFDATPREIEDLADLTRDVSATSLLRQLLSSAEATANLHQPMDPYPLSEIPVSLRADRAAEPIEVWTVGEASYRIGLVAAEHHADYIALVKAGLSFSVRTEGGVLTIRTDS</sequence>
<dbReference type="Pfam" id="PF00270">
    <property type="entry name" value="DEAD"/>
    <property type="match status" value="1"/>
</dbReference>
<evidence type="ECO:0000259" key="6">
    <source>
        <dbReference type="PROSITE" id="PS51192"/>
    </source>
</evidence>
<dbReference type="GO" id="GO:0004386">
    <property type="term" value="F:helicase activity"/>
    <property type="evidence" value="ECO:0007669"/>
    <property type="project" value="UniProtKB-KW"/>
</dbReference>
<dbReference type="SMART" id="SM00487">
    <property type="entry name" value="DEXDc"/>
    <property type="match status" value="1"/>
</dbReference>
<comment type="caution">
    <text evidence="8">The sequence shown here is derived from an EMBL/GenBank/DDBJ whole genome shotgun (WGS) entry which is preliminary data.</text>
</comment>
<keyword evidence="2" id="KW-0378">Hydrolase</keyword>
<evidence type="ECO:0000256" key="5">
    <source>
        <dbReference type="SAM" id="MobiDB-lite"/>
    </source>
</evidence>
<dbReference type="EMBL" id="JAKKOR010000011">
    <property type="protein sequence ID" value="MCF8589912.1"/>
    <property type="molecule type" value="Genomic_DNA"/>
</dbReference>
<feature type="domain" description="Helicase ATP-binding" evidence="6">
    <location>
        <begin position="337"/>
        <end position="513"/>
    </location>
</feature>
<name>A0ABS9IWH1_9ACTN</name>
<dbReference type="Gene3D" id="3.40.50.300">
    <property type="entry name" value="P-loop containing nucleotide triphosphate hydrolases"/>
    <property type="match status" value="2"/>
</dbReference>
<organism evidence="8 9">
    <name type="scientific">Gordonia liuliyuniae</name>
    <dbReference type="NCBI Taxonomy" id="2911517"/>
    <lineage>
        <taxon>Bacteria</taxon>
        <taxon>Bacillati</taxon>
        <taxon>Actinomycetota</taxon>
        <taxon>Actinomycetes</taxon>
        <taxon>Mycobacteriales</taxon>
        <taxon>Gordoniaceae</taxon>
        <taxon>Gordonia</taxon>
    </lineage>
</organism>
<dbReference type="InterPro" id="IPR001650">
    <property type="entry name" value="Helicase_C-like"/>
</dbReference>
<protein>
    <submittedName>
        <fullName evidence="8">DEAD/DEAH box helicase</fullName>
    </submittedName>
</protein>
<evidence type="ECO:0000256" key="4">
    <source>
        <dbReference type="ARBA" id="ARBA00022840"/>
    </source>
</evidence>
<dbReference type="InterPro" id="IPR050474">
    <property type="entry name" value="Hel308_SKI2-like"/>
</dbReference>
<dbReference type="PANTHER" id="PTHR47961:SF6">
    <property type="entry name" value="DNA-DIRECTED DNA POLYMERASE"/>
    <property type="match status" value="1"/>
</dbReference>
<keyword evidence="1" id="KW-0547">Nucleotide-binding</keyword>
<evidence type="ECO:0000313" key="8">
    <source>
        <dbReference type="EMBL" id="MCF8589912.1"/>
    </source>
</evidence>
<feature type="compositionally biased region" description="Basic and acidic residues" evidence="5">
    <location>
        <begin position="152"/>
        <end position="163"/>
    </location>
</feature>
<dbReference type="InterPro" id="IPR014001">
    <property type="entry name" value="Helicase_ATP-bd"/>
</dbReference>
<dbReference type="Proteomes" id="UP001200110">
    <property type="component" value="Unassembled WGS sequence"/>
</dbReference>
<keyword evidence="9" id="KW-1185">Reference proteome</keyword>
<dbReference type="PROSITE" id="PS51192">
    <property type="entry name" value="HELICASE_ATP_BIND_1"/>
    <property type="match status" value="1"/>
</dbReference>
<dbReference type="PANTHER" id="PTHR47961">
    <property type="entry name" value="DNA POLYMERASE THETA, PUTATIVE (AFU_ORTHOLOGUE AFUA_1G05260)-RELATED"/>
    <property type="match status" value="1"/>
</dbReference>
<evidence type="ECO:0000256" key="1">
    <source>
        <dbReference type="ARBA" id="ARBA00022741"/>
    </source>
</evidence>
<evidence type="ECO:0000313" key="9">
    <source>
        <dbReference type="Proteomes" id="UP001200110"/>
    </source>
</evidence>
<keyword evidence="3 8" id="KW-0347">Helicase</keyword>
<accession>A0ABS9IWH1</accession>
<feature type="region of interest" description="Disordered" evidence="5">
    <location>
        <begin position="130"/>
        <end position="176"/>
    </location>
</feature>
<evidence type="ECO:0000256" key="3">
    <source>
        <dbReference type="ARBA" id="ARBA00022806"/>
    </source>
</evidence>
<proteinExistence type="predicted"/>